<comment type="caution">
    <text evidence="1">The sequence shown here is derived from an EMBL/GenBank/DDBJ whole genome shotgun (WGS) entry which is preliminary data.</text>
</comment>
<organism evidence="1 2">
    <name type="scientific">Pseudozyma antarctica</name>
    <name type="common">Yeast</name>
    <name type="synonym">Candida antarctica</name>
    <dbReference type="NCBI Taxonomy" id="84753"/>
    <lineage>
        <taxon>Eukaryota</taxon>
        <taxon>Fungi</taxon>
        <taxon>Dikarya</taxon>
        <taxon>Basidiomycota</taxon>
        <taxon>Ustilaginomycotina</taxon>
        <taxon>Ustilaginomycetes</taxon>
        <taxon>Ustilaginales</taxon>
        <taxon>Ustilaginaceae</taxon>
        <taxon>Moesziomyces</taxon>
    </lineage>
</organism>
<evidence type="ECO:0000313" key="1">
    <source>
        <dbReference type="EMBL" id="SPO44572.1"/>
    </source>
</evidence>
<evidence type="ECO:0000313" key="2">
    <source>
        <dbReference type="Proteomes" id="UP000325008"/>
    </source>
</evidence>
<dbReference type="Proteomes" id="UP000325008">
    <property type="component" value="Unassembled WGS sequence"/>
</dbReference>
<proteinExistence type="predicted"/>
<gene>
    <name evidence="1" type="ORF">PSANT_02257</name>
</gene>
<dbReference type="AlphaFoldDB" id="A0A5C3FJL9"/>
<sequence>MDNGGDPTGDRLQRRLQAFPGKRNSRLKVGPSRGAVTIVPLLVVMSSPPYPAATKAEFEKWCSHSIEGRGFRILRQATHNHKSRGGVGRVPLCPAEDDSVITVWRRSGVVWLRTELVPATRSFWVATGVCFG</sequence>
<protein>
    <submittedName>
        <fullName evidence="1">Uncharacterized protein</fullName>
    </submittedName>
</protein>
<keyword evidence="2" id="KW-1185">Reference proteome</keyword>
<accession>A0A5C3FJL9</accession>
<dbReference type="EMBL" id="OOIQ01000004">
    <property type="protein sequence ID" value="SPO44572.1"/>
    <property type="molecule type" value="Genomic_DNA"/>
</dbReference>
<reference evidence="1" key="1">
    <citation type="submission" date="2018-03" db="EMBL/GenBank/DDBJ databases">
        <authorList>
            <person name="Guldener U."/>
        </authorList>
    </citation>
    <scope>NUCLEOTIDE SEQUENCE [LARGE SCALE GENOMIC DNA]</scope>
    <source>
        <strain evidence="1">ATCC34888</strain>
    </source>
</reference>
<name>A0A5C3FJL9_PSEA2</name>